<dbReference type="RefSeq" id="WP_336808491.1">
    <property type="nucleotide sequence ID" value="NZ_JBBBNY010000012.1"/>
</dbReference>
<dbReference type="InterPro" id="IPR009593">
    <property type="entry name" value="DUF1203"/>
</dbReference>
<dbReference type="Proteomes" id="UP001381174">
    <property type="component" value="Unassembled WGS sequence"/>
</dbReference>
<evidence type="ECO:0000313" key="1">
    <source>
        <dbReference type="EMBL" id="MEI7037852.1"/>
    </source>
</evidence>
<comment type="caution">
    <text evidence="1">The sequence shown here is derived from an EMBL/GenBank/DDBJ whole genome shotgun (WGS) entry which is preliminary data.</text>
</comment>
<evidence type="ECO:0000313" key="2">
    <source>
        <dbReference type="Proteomes" id="UP001381174"/>
    </source>
</evidence>
<proteinExistence type="predicted"/>
<dbReference type="PIRSF" id="PIRSF034110">
    <property type="entry name" value="DUF1203"/>
    <property type="match status" value="1"/>
</dbReference>
<reference evidence="1 2" key="1">
    <citation type="journal article" date="2014" name="Int. J. Syst. Evol. Microbiol.">
        <title>Fulvimonas yonginensis sp. nov., isolated from greenhouse soil, and emended description of the genus Fulvimonas.</title>
        <authorList>
            <person name="Ahn J.H."/>
            <person name="Kim S.J."/>
            <person name="Weon H.Y."/>
            <person name="Hong S.B."/>
            <person name="Seok S.J."/>
            <person name="Kwon S.W."/>
        </authorList>
    </citation>
    <scope>NUCLEOTIDE SEQUENCE [LARGE SCALE GENOMIC DNA]</scope>
    <source>
        <strain evidence="1 2">KACC 16952</strain>
    </source>
</reference>
<organism evidence="1 2">
    <name type="scientific">Fulvimonas yonginensis</name>
    <dbReference type="NCBI Taxonomy" id="1495200"/>
    <lineage>
        <taxon>Bacteria</taxon>
        <taxon>Pseudomonadati</taxon>
        <taxon>Pseudomonadota</taxon>
        <taxon>Gammaproteobacteria</taxon>
        <taxon>Lysobacterales</taxon>
        <taxon>Rhodanobacteraceae</taxon>
        <taxon>Fulvimonas</taxon>
    </lineage>
</organism>
<protein>
    <submittedName>
        <fullName evidence="1">DUF1203 domain-containing protein</fullName>
    </submittedName>
</protein>
<dbReference type="Pfam" id="PF06718">
    <property type="entry name" value="DUF1203"/>
    <property type="match status" value="1"/>
</dbReference>
<sequence length="155" mass="17335">MHFRIRGLSPEPFRHLFDLDEPALLAAGARRYVVDHAPGFPDRVEMRDLRPGETALLVNHVHQSADTPYRASHAIFVREGATVPYEAVDEIPAVLRIRPISLRAFDAMHMMVDAALVDGSALEPAIERLLGQEEVAYLQAHYALRGCFACHIGRE</sequence>
<accession>A0ABU8JE49</accession>
<name>A0ABU8JE49_9GAMM</name>
<dbReference type="EMBL" id="JBBBNY010000012">
    <property type="protein sequence ID" value="MEI7037852.1"/>
    <property type="molecule type" value="Genomic_DNA"/>
</dbReference>
<keyword evidence="2" id="KW-1185">Reference proteome</keyword>
<gene>
    <name evidence="1" type="ORF">WAT24_13870</name>
</gene>